<feature type="domain" description="Methyltransferase" evidence="3">
    <location>
        <begin position="41"/>
        <end position="133"/>
    </location>
</feature>
<dbReference type="InterPro" id="IPR029063">
    <property type="entry name" value="SAM-dependent_MTases_sf"/>
</dbReference>
<dbReference type="GO" id="GO:0032259">
    <property type="term" value="P:methylation"/>
    <property type="evidence" value="ECO:0007669"/>
    <property type="project" value="UniProtKB-KW"/>
</dbReference>
<reference evidence="4 5" key="1">
    <citation type="journal article" date="2016" name="Genome Biol. Evol.">
        <title>Draft genome sequence of an aflatoxigenic Aspergillus species, A. bombycis.</title>
        <authorList>
            <person name="Moore G.G."/>
            <person name="Mack B.M."/>
            <person name="Beltz S.B."/>
            <person name="Gilbert M.K."/>
        </authorList>
    </citation>
    <scope>NUCLEOTIDE SEQUENCE [LARGE SCALE GENOMIC DNA]</scope>
    <source>
        <strain evidence="5">NRRL 26010</strain>
    </source>
</reference>
<evidence type="ECO:0000313" key="5">
    <source>
        <dbReference type="Proteomes" id="UP000179179"/>
    </source>
</evidence>
<dbReference type="PANTHER" id="PTHR43861:SF1">
    <property type="entry name" value="TRANS-ACONITATE 2-METHYLTRANSFERASE"/>
    <property type="match status" value="1"/>
</dbReference>
<dbReference type="GO" id="GO:0008168">
    <property type="term" value="F:methyltransferase activity"/>
    <property type="evidence" value="ECO:0007669"/>
    <property type="project" value="UniProtKB-KW"/>
</dbReference>
<dbReference type="InterPro" id="IPR041698">
    <property type="entry name" value="Methyltransf_25"/>
</dbReference>
<sequence>MTKADTYESIADSYQAAYATDHVVLHFLDRALGHLAPESRILDAGCGTGNPVSVALVEAGHHVKGIDISPAMLDLYRKNVPTAQCEVTDMCSYQHPTEEPLDAVFNIRALFGKKRNEIEHIIQNWGTWVQSGGLLCMVVIALDDYNPAKIVGGVDPDGYCATVKRRFMGEDSLNALFSRAGWRYLLETNGFDIVEEETELFVPPDEVDSDDAPQFCFIARKI</sequence>
<dbReference type="SUPFAM" id="SSF53335">
    <property type="entry name" value="S-adenosyl-L-methionine-dependent methyltransferases"/>
    <property type="match status" value="1"/>
</dbReference>
<gene>
    <name evidence="4" type="ORF">ABOM_004347</name>
</gene>
<protein>
    <recommendedName>
        <fullName evidence="3">Methyltransferase domain-containing protein</fullName>
    </recommendedName>
</protein>
<dbReference type="GeneID" id="34447737"/>
<accession>A0A1F8A7K7</accession>
<name>A0A1F8A7K7_9EURO</name>
<keyword evidence="2" id="KW-0808">Transferase</keyword>
<dbReference type="EMBL" id="LYCR01000021">
    <property type="protein sequence ID" value="OGM47722.1"/>
    <property type="molecule type" value="Genomic_DNA"/>
</dbReference>
<dbReference type="Pfam" id="PF13649">
    <property type="entry name" value="Methyltransf_25"/>
    <property type="match status" value="1"/>
</dbReference>
<keyword evidence="1" id="KW-0489">Methyltransferase</keyword>
<dbReference type="PANTHER" id="PTHR43861">
    <property type="entry name" value="TRANS-ACONITATE 2-METHYLTRANSFERASE-RELATED"/>
    <property type="match status" value="1"/>
</dbReference>
<comment type="caution">
    <text evidence="4">The sequence shown here is derived from an EMBL/GenBank/DDBJ whole genome shotgun (WGS) entry which is preliminary data.</text>
</comment>
<dbReference type="OrthoDB" id="540004at2759"/>
<dbReference type="CDD" id="cd02440">
    <property type="entry name" value="AdoMet_MTases"/>
    <property type="match status" value="1"/>
</dbReference>
<dbReference type="AlphaFoldDB" id="A0A1F8A7K7"/>
<dbReference type="Gene3D" id="3.40.50.150">
    <property type="entry name" value="Vaccinia Virus protein VP39"/>
    <property type="match status" value="1"/>
</dbReference>
<dbReference type="STRING" id="109264.A0A1F8A7K7"/>
<evidence type="ECO:0000256" key="1">
    <source>
        <dbReference type="ARBA" id="ARBA00022603"/>
    </source>
</evidence>
<organism evidence="4 5">
    <name type="scientific">Aspergillus bombycis</name>
    <dbReference type="NCBI Taxonomy" id="109264"/>
    <lineage>
        <taxon>Eukaryota</taxon>
        <taxon>Fungi</taxon>
        <taxon>Dikarya</taxon>
        <taxon>Ascomycota</taxon>
        <taxon>Pezizomycotina</taxon>
        <taxon>Eurotiomycetes</taxon>
        <taxon>Eurotiomycetidae</taxon>
        <taxon>Eurotiales</taxon>
        <taxon>Aspergillaceae</taxon>
        <taxon>Aspergillus</taxon>
    </lineage>
</organism>
<evidence type="ECO:0000259" key="3">
    <source>
        <dbReference type="Pfam" id="PF13649"/>
    </source>
</evidence>
<dbReference type="RefSeq" id="XP_022391439.1">
    <property type="nucleotide sequence ID" value="XM_022531477.1"/>
</dbReference>
<evidence type="ECO:0000256" key="2">
    <source>
        <dbReference type="ARBA" id="ARBA00022679"/>
    </source>
</evidence>
<dbReference type="Proteomes" id="UP000179179">
    <property type="component" value="Unassembled WGS sequence"/>
</dbReference>
<keyword evidence="5" id="KW-1185">Reference proteome</keyword>
<proteinExistence type="predicted"/>
<evidence type="ECO:0000313" key="4">
    <source>
        <dbReference type="EMBL" id="OGM47722.1"/>
    </source>
</evidence>